<evidence type="ECO:0000256" key="5">
    <source>
        <dbReference type="ARBA" id="ARBA00022801"/>
    </source>
</evidence>
<dbReference type="PROSITE" id="PS50084">
    <property type="entry name" value="KH_TYPE_1"/>
    <property type="match status" value="1"/>
</dbReference>
<feature type="transmembrane region" description="Helical" evidence="9">
    <location>
        <begin position="6"/>
        <end position="26"/>
    </location>
</feature>
<evidence type="ECO:0000259" key="12">
    <source>
        <dbReference type="PROSITE" id="PS51831"/>
    </source>
</evidence>
<dbReference type="GO" id="GO:0005886">
    <property type="term" value="C:plasma membrane"/>
    <property type="evidence" value="ECO:0007669"/>
    <property type="project" value="UniProtKB-SubCell"/>
</dbReference>
<evidence type="ECO:0000256" key="11">
    <source>
        <dbReference type="SAM" id="Coils"/>
    </source>
</evidence>
<dbReference type="GO" id="GO:0006402">
    <property type="term" value="P:mRNA catabolic process"/>
    <property type="evidence" value="ECO:0007669"/>
    <property type="project" value="UniProtKB-UniRule"/>
</dbReference>
<dbReference type="InterPro" id="IPR004087">
    <property type="entry name" value="KH_dom"/>
</dbReference>
<dbReference type="CDD" id="cd00077">
    <property type="entry name" value="HDc"/>
    <property type="match status" value="1"/>
</dbReference>
<protein>
    <recommendedName>
        <fullName evidence="9 10">Ribonuclease Y</fullName>
        <shortName evidence="9">RNase Y</shortName>
        <ecNumber evidence="9 10">3.1.-.-</ecNumber>
    </recommendedName>
</protein>
<dbReference type="InterPro" id="IPR004088">
    <property type="entry name" value="KH_dom_type_1"/>
</dbReference>
<evidence type="ECO:0000256" key="10">
    <source>
        <dbReference type="NCBIfam" id="TIGR03319"/>
    </source>
</evidence>
<dbReference type="Pfam" id="PF01966">
    <property type="entry name" value="HD"/>
    <property type="match status" value="1"/>
</dbReference>
<keyword evidence="1 9" id="KW-1003">Cell membrane</keyword>
<dbReference type="RefSeq" id="WP_092738423.1">
    <property type="nucleotide sequence ID" value="NZ_FNOV01000003.1"/>
</dbReference>
<feature type="domain" description="HD" evidence="12">
    <location>
        <begin position="381"/>
        <end position="474"/>
    </location>
</feature>
<keyword evidence="14" id="KW-1185">Reference proteome</keyword>
<dbReference type="SMART" id="SM00471">
    <property type="entry name" value="HDc"/>
    <property type="match status" value="1"/>
</dbReference>
<dbReference type="AlphaFoldDB" id="A0A1H3ED05"/>
<keyword evidence="11" id="KW-0175">Coiled coil</keyword>
<dbReference type="EC" id="3.1.-.-" evidence="9 10"/>
<dbReference type="SUPFAM" id="SSF54791">
    <property type="entry name" value="Eukaryotic type KH-domain (KH-domain type I)"/>
    <property type="match status" value="1"/>
</dbReference>
<dbReference type="Gene3D" id="1.10.3210.10">
    <property type="entry name" value="Hypothetical protein af1432"/>
    <property type="match status" value="1"/>
</dbReference>
<dbReference type="InterPro" id="IPR022711">
    <property type="entry name" value="RNase_Y_N"/>
</dbReference>
<dbReference type="InterPro" id="IPR017705">
    <property type="entry name" value="Ribonuclease_Y"/>
</dbReference>
<keyword evidence="5 9" id="KW-0378">Hydrolase</keyword>
<evidence type="ECO:0000256" key="1">
    <source>
        <dbReference type="ARBA" id="ARBA00022475"/>
    </source>
</evidence>
<accession>A0A1H3ED05</accession>
<dbReference type="CDD" id="cd22431">
    <property type="entry name" value="KH-I_RNaseY"/>
    <property type="match status" value="1"/>
</dbReference>
<keyword evidence="3 9" id="KW-0540">Nuclease</keyword>
<dbReference type="GO" id="GO:0003723">
    <property type="term" value="F:RNA binding"/>
    <property type="evidence" value="ECO:0007669"/>
    <property type="project" value="UniProtKB-UniRule"/>
</dbReference>
<name>A0A1H3ED05_9BACT</name>
<proteinExistence type="inferred from homology"/>
<organism evidence="13 14">
    <name type="scientific">Hymenobacter psychrophilus</name>
    <dbReference type="NCBI Taxonomy" id="651662"/>
    <lineage>
        <taxon>Bacteria</taxon>
        <taxon>Pseudomonadati</taxon>
        <taxon>Bacteroidota</taxon>
        <taxon>Cytophagia</taxon>
        <taxon>Cytophagales</taxon>
        <taxon>Hymenobacteraceae</taxon>
        <taxon>Hymenobacter</taxon>
    </lineage>
</organism>
<dbReference type="InterPro" id="IPR036612">
    <property type="entry name" value="KH_dom_type_1_sf"/>
</dbReference>
<dbReference type="PANTHER" id="PTHR12826">
    <property type="entry name" value="RIBONUCLEASE Y"/>
    <property type="match status" value="1"/>
</dbReference>
<comment type="function">
    <text evidence="9">Endoribonuclease that initiates mRNA decay.</text>
</comment>
<evidence type="ECO:0000256" key="4">
    <source>
        <dbReference type="ARBA" id="ARBA00022759"/>
    </source>
</evidence>
<sequence>MSQTLYIVLAAVLALVVGVVLGRLLAGKARQDHEGDARTKGQQLLADAEAEATRIRDERIQQSKDKFRNLKQEFEQESRRQKQSLDQELTERRASVVEQEQSIKQLSQTTQKQLDQVQRKEKELDTAKERLETQAQQQREKLEAQDEKRKATLDAQLAKLESREQEVETELRDIRQQLTEKISAITSQLEAISGLTAAEAREQLVEGLKNEAQIQASSYIKDVVAQSKLTATKDAKKIVLETIQRTAAEHAIENCVSIFNIESDDVKGKIIGREGRNIRALEAATGVEIIVDDTPEAIIISGFDPVRREVARLSLHLLVKDGRIHPARIEEIVAKTRKNIDEEIVEIGEKTIIDLGIHGLHPELIKMVGRMRFRSSYGQNLLQHSREVANLCATMAAEMGLNVKHAKRAGLLHDIGKVSTEEPELPHAILGMEMAKKYKEHPDVVNAIGAHHDEMEMTAMISPLVQACDAISGSRPGARREMMESYIKRLKQLEETANGFKGVNQCFAIQAGRELRVMVDAENVTDERAAELSYEISQKIEKEMQYPGQIKITVIREMRAVAYAK</sequence>
<evidence type="ECO:0000256" key="3">
    <source>
        <dbReference type="ARBA" id="ARBA00022722"/>
    </source>
</evidence>
<feature type="coiled-coil region" evidence="11">
    <location>
        <begin position="45"/>
        <end position="177"/>
    </location>
</feature>
<evidence type="ECO:0000256" key="6">
    <source>
        <dbReference type="ARBA" id="ARBA00022884"/>
    </source>
</evidence>
<keyword evidence="8 9" id="KW-0472">Membrane</keyword>
<dbReference type="PANTHER" id="PTHR12826:SF15">
    <property type="entry name" value="RIBONUCLEASE Y"/>
    <property type="match status" value="1"/>
</dbReference>
<dbReference type="STRING" id="651662.SAMN04488069_10384"/>
<reference evidence="14" key="1">
    <citation type="submission" date="2016-10" db="EMBL/GenBank/DDBJ databases">
        <authorList>
            <person name="Varghese N."/>
            <person name="Submissions S."/>
        </authorList>
    </citation>
    <scope>NUCLEOTIDE SEQUENCE [LARGE SCALE GENOMIC DNA]</scope>
    <source>
        <strain evidence="14">CGMCC 1.8975</strain>
    </source>
</reference>
<dbReference type="Pfam" id="PF00013">
    <property type="entry name" value="KH_1"/>
    <property type="match status" value="1"/>
</dbReference>
<keyword evidence="2 9" id="KW-0812">Transmembrane</keyword>
<dbReference type="PROSITE" id="PS51831">
    <property type="entry name" value="HD"/>
    <property type="match status" value="1"/>
</dbReference>
<dbReference type="GO" id="GO:0004521">
    <property type="term" value="F:RNA endonuclease activity"/>
    <property type="evidence" value="ECO:0007669"/>
    <property type="project" value="UniProtKB-UniRule"/>
</dbReference>
<dbReference type="InterPro" id="IPR006675">
    <property type="entry name" value="HDIG_dom"/>
</dbReference>
<keyword evidence="6 9" id="KW-0694">RNA-binding</keyword>
<keyword evidence="4 9" id="KW-0255">Endonuclease</keyword>
<evidence type="ECO:0000256" key="7">
    <source>
        <dbReference type="ARBA" id="ARBA00022989"/>
    </source>
</evidence>
<evidence type="ECO:0000313" key="14">
    <source>
        <dbReference type="Proteomes" id="UP000199249"/>
    </source>
</evidence>
<dbReference type="SUPFAM" id="SSF109604">
    <property type="entry name" value="HD-domain/PDEase-like"/>
    <property type="match status" value="1"/>
</dbReference>
<dbReference type="EMBL" id="FNOV01000003">
    <property type="protein sequence ID" value="SDX76596.1"/>
    <property type="molecule type" value="Genomic_DNA"/>
</dbReference>
<dbReference type="HAMAP" id="MF_00335">
    <property type="entry name" value="RNase_Y"/>
    <property type="match status" value="1"/>
</dbReference>
<dbReference type="NCBIfam" id="TIGR03319">
    <property type="entry name" value="RNase_Y"/>
    <property type="match status" value="1"/>
</dbReference>
<dbReference type="InterPro" id="IPR003607">
    <property type="entry name" value="HD/PDEase_dom"/>
</dbReference>
<dbReference type="SMART" id="SM00322">
    <property type="entry name" value="KH"/>
    <property type="match status" value="1"/>
</dbReference>
<comment type="subcellular location">
    <subcellularLocation>
        <location evidence="9">Cell membrane</location>
        <topology evidence="9">Single-pass membrane protein</topology>
    </subcellularLocation>
</comment>
<evidence type="ECO:0000256" key="9">
    <source>
        <dbReference type="HAMAP-Rule" id="MF_00335"/>
    </source>
</evidence>
<dbReference type="OrthoDB" id="9803205at2"/>
<dbReference type="GO" id="GO:0016787">
    <property type="term" value="F:hydrolase activity"/>
    <property type="evidence" value="ECO:0007669"/>
    <property type="project" value="UniProtKB-KW"/>
</dbReference>
<comment type="similarity">
    <text evidence="9">Belongs to the RNase Y family.</text>
</comment>
<evidence type="ECO:0000256" key="2">
    <source>
        <dbReference type="ARBA" id="ARBA00022692"/>
    </source>
</evidence>
<dbReference type="Gene3D" id="3.30.1370.10">
    <property type="entry name" value="K Homology domain, type 1"/>
    <property type="match status" value="1"/>
</dbReference>
<dbReference type="FunFam" id="1.10.3210.10:FF:000013">
    <property type="entry name" value="Ribonuclease Y"/>
    <property type="match status" value="1"/>
</dbReference>
<dbReference type="Pfam" id="PF12072">
    <property type="entry name" value="RNase_Y_N"/>
    <property type="match status" value="2"/>
</dbReference>
<evidence type="ECO:0000256" key="8">
    <source>
        <dbReference type="ARBA" id="ARBA00023136"/>
    </source>
</evidence>
<dbReference type="Proteomes" id="UP000199249">
    <property type="component" value="Unassembled WGS sequence"/>
</dbReference>
<keyword evidence="7 9" id="KW-1133">Transmembrane helix</keyword>
<dbReference type="NCBIfam" id="TIGR00277">
    <property type="entry name" value="HDIG"/>
    <property type="match status" value="1"/>
</dbReference>
<gene>
    <name evidence="9" type="primary">rny</name>
    <name evidence="13" type="ORF">SAMN04488069_10384</name>
</gene>
<dbReference type="InterPro" id="IPR006674">
    <property type="entry name" value="HD_domain"/>
</dbReference>
<evidence type="ECO:0000313" key="13">
    <source>
        <dbReference type="EMBL" id="SDX76596.1"/>
    </source>
</evidence>